<dbReference type="AlphaFoldDB" id="A0A7S0WJA5"/>
<accession>A0A7S0WJA5</accession>
<feature type="transmembrane region" description="Helical" evidence="2">
    <location>
        <begin position="253"/>
        <end position="274"/>
    </location>
</feature>
<feature type="compositionally biased region" description="Polar residues" evidence="1">
    <location>
        <begin position="436"/>
        <end position="457"/>
    </location>
</feature>
<feature type="transmembrane region" description="Helical" evidence="2">
    <location>
        <begin position="223"/>
        <end position="241"/>
    </location>
</feature>
<feature type="region of interest" description="Disordered" evidence="1">
    <location>
        <begin position="121"/>
        <end position="164"/>
    </location>
</feature>
<evidence type="ECO:0000313" key="3">
    <source>
        <dbReference type="EMBL" id="CAD8669086.1"/>
    </source>
</evidence>
<feature type="transmembrane region" description="Helical" evidence="2">
    <location>
        <begin position="304"/>
        <end position="328"/>
    </location>
</feature>
<sequence length="490" mass="54618">MSSFSDSAADNHAKTMELSKTSNPSEFGSLSKKLAQDEVHRIREEMRKNLEARQAALRKMKPLNDSAASQKRSSRLHNDSPLDSQFNHSNTSEAPQAQPPERKESFFASSLSSIGRAAQFNRKTLNTDPHDLSMSKGTSKGGKSSKGLSLQAQVGLDPQKAKEQMEDLREKADRSAKKRPITKMERRWVVATRINFVVDAIASIYFFYLGWLLHENDLETDPIAWQMSFGAVIIFLFLKDAQIYMQQIQWLQPWLLFTVPLLLGHIYGASRYFFWILQDDWPCFSGQGNYSEGGDTTFAMCYNGRLLCGFTSGALYLTASCFILWRWVVFQKNCMRQRGEVADELNIEQLLANVETNMAEAGQDYQAEEVEEEDLISAAKAKAAAAFAAKHGRIAGMPVRARKVGKHDHTASSLEDSAGVPVKKKKVSKGIMPTIRRSQTVNPSNSAHFQNSLVTRVQSREGTREDESSDAQAILHAAPFTAAHGAGPNN</sequence>
<feature type="compositionally biased region" description="Low complexity" evidence="1">
    <location>
        <begin position="134"/>
        <end position="150"/>
    </location>
</feature>
<dbReference type="EMBL" id="HBFA01019219">
    <property type="protein sequence ID" value="CAD8669086.1"/>
    <property type="molecule type" value="Transcribed_RNA"/>
</dbReference>
<feature type="compositionally biased region" description="Polar residues" evidence="1">
    <location>
        <begin position="18"/>
        <end position="28"/>
    </location>
</feature>
<proteinExistence type="predicted"/>
<organism evidence="3">
    <name type="scientific">Pyramimonas obovata</name>
    <dbReference type="NCBI Taxonomy" id="1411642"/>
    <lineage>
        <taxon>Eukaryota</taxon>
        <taxon>Viridiplantae</taxon>
        <taxon>Chlorophyta</taxon>
        <taxon>Pyramimonadophyceae</taxon>
        <taxon>Pyramimonadales</taxon>
        <taxon>Pyramimonadaceae</taxon>
        <taxon>Pyramimonas</taxon>
        <taxon>Pyramimonas incertae sedis</taxon>
    </lineage>
</organism>
<keyword evidence="2" id="KW-0812">Transmembrane</keyword>
<keyword evidence="2" id="KW-0472">Membrane</keyword>
<evidence type="ECO:0000256" key="2">
    <source>
        <dbReference type="SAM" id="Phobius"/>
    </source>
</evidence>
<name>A0A7S0WJA5_9CHLO</name>
<gene>
    <name evidence="3" type="ORF">POBO1169_LOCUS9837</name>
</gene>
<feature type="compositionally biased region" description="Polar residues" evidence="1">
    <location>
        <begin position="81"/>
        <end position="95"/>
    </location>
</feature>
<evidence type="ECO:0000256" key="1">
    <source>
        <dbReference type="SAM" id="MobiDB-lite"/>
    </source>
</evidence>
<feature type="compositionally biased region" description="Basic and acidic residues" evidence="1">
    <location>
        <begin position="34"/>
        <end position="51"/>
    </location>
</feature>
<feature type="region of interest" description="Disordered" evidence="1">
    <location>
        <begin position="1"/>
        <end position="108"/>
    </location>
</feature>
<feature type="transmembrane region" description="Helical" evidence="2">
    <location>
        <begin position="188"/>
        <end position="211"/>
    </location>
</feature>
<protein>
    <submittedName>
        <fullName evidence="3">Uncharacterized protein</fullName>
    </submittedName>
</protein>
<reference evidence="3" key="1">
    <citation type="submission" date="2021-01" db="EMBL/GenBank/DDBJ databases">
        <authorList>
            <person name="Corre E."/>
            <person name="Pelletier E."/>
            <person name="Niang G."/>
            <person name="Scheremetjew M."/>
            <person name="Finn R."/>
            <person name="Kale V."/>
            <person name="Holt S."/>
            <person name="Cochrane G."/>
            <person name="Meng A."/>
            <person name="Brown T."/>
            <person name="Cohen L."/>
        </authorList>
    </citation>
    <scope>NUCLEOTIDE SEQUENCE</scope>
    <source>
        <strain evidence="3">CCMP722</strain>
    </source>
</reference>
<feature type="region of interest" description="Disordered" evidence="1">
    <location>
        <begin position="408"/>
        <end position="470"/>
    </location>
</feature>
<keyword evidence="2" id="KW-1133">Transmembrane helix</keyword>